<organism evidence="2 3">
    <name type="scientific">Mucilaginibacter terrenus</name>
    <dbReference type="NCBI Taxonomy" id="2482727"/>
    <lineage>
        <taxon>Bacteria</taxon>
        <taxon>Pseudomonadati</taxon>
        <taxon>Bacteroidota</taxon>
        <taxon>Sphingobacteriia</taxon>
        <taxon>Sphingobacteriales</taxon>
        <taxon>Sphingobacteriaceae</taxon>
        <taxon>Mucilaginibacter</taxon>
    </lineage>
</organism>
<gene>
    <name evidence="2" type="ORF">DYU05_05825</name>
</gene>
<feature type="transmembrane region" description="Helical" evidence="1">
    <location>
        <begin position="6"/>
        <end position="26"/>
    </location>
</feature>
<name>A0A3E2NW90_9SPHI</name>
<feature type="transmembrane region" description="Helical" evidence="1">
    <location>
        <begin position="69"/>
        <end position="86"/>
    </location>
</feature>
<evidence type="ECO:0000313" key="2">
    <source>
        <dbReference type="EMBL" id="RFZ85120.1"/>
    </source>
</evidence>
<dbReference type="AlphaFoldDB" id="A0A3E2NW90"/>
<keyword evidence="1" id="KW-0812">Transmembrane</keyword>
<feature type="transmembrane region" description="Helical" evidence="1">
    <location>
        <begin position="46"/>
        <end position="63"/>
    </location>
</feature>
<proteinExistence type="predicted"/>
<evidence type="ECO:0000256" key="1">
    <source>
        <dbReference type="SAM" id="Phobius"/>
    </source>
</evidence>
<keyword evidence="3" id="KW-1185">Reference proteome</keyword>
<keyword evidence="1" id="KW-0472">Membrane</keyword>
<dbReference type="RefSeq" id="WP_117382021.1">
    <property type="nucleotide sequence ID" value="NZ_QWDE01000001.1"/>
</dbReference>
<protein>
    <submittedName>
        <fullName evidence="2">Uncharacterized protein</fullName>
    </submittedName>
</protein>
<sequence length="143" mass="15768">MWFDVFSLTLLVFIALTAIIMAYNIIAGSDEEDVDLFARFRMHTAGMGYFGGSLFVAAAFSLFPETFLIGLLMLALLVAWIAYMRFFAKAIPGAVRMISYLLLIILMAYCKFPVFLSRICLDNCAPTNTPAKPVAVCSGTARP</sequence>
<comment type="caution">
    <text evidence="2">The sequence shown here is derived from an EMBL/GenBank/DDBJ whole genome shotgun (WGS) entry which is preliminary data.</text>
</comment>
<keyword evidence="1" id="KW-1133">Transmembrane helix</keyword>
<evidence type="ECO:0000313" key="3">
    <source>
        <dbReference type="Proteomes" id="UP000260823"/>
    </source>
</evidence>
<dbReference type="Proteomes" id="UP000260823">
    <property type="component" value="Unassembled WGS sequence"/>
</dbReference>
<accession>A0A3E2NW90</accession>
<reference evidence="2 3" key="1">
    <citation type="submission" date="2018-08" db="EMBL/GenBank/DDBJ databases">
        <title>Mucilaginibacter terrae sp. nov., isolated from manganese diggings.</title>
        <authorList>
            <person name="Huang Y."/>
            <person name="Zhou Z."/>
        </authorList>
    </citation>
    <scope>NUCLEOTIDE SEQUENCE [LARGE SCALE GENOMIC DNA]</scope>
    <source>
        <strain evidence="2 3">ZH6</strain>
    </source>
</reference>
<feature type="transmembrane region" description="Helical" evidence="1">
    <location>
        <begin position="98"/>
        <end position="116"/>
    </location>
</feature>
<dbReference type="EMBL" id="QWDE01000001">
    <property type="protein sequence ID" value="RFZ85120.1"/>
    <property type="molecule type" value="Genomic_DNA"/>
</dbReference>